<reference evidence="4 5" key="1">
    <citation type="journal article" date="2018" name="BMC Genomics">
        <title>The genome of Naegleria lovaniensis, the basis for a comparative approach to unravel pathogenicity factors of the human pathogenic amoeba N. fowleri.</title>
        <authorList>
            <person name="Liechti N."/>
            <person name="Schurch N."/>
            <person name="Bruggmann R."/>
            <person name="Wittwer M."/>
        </authorList>
    </citation>
    <scope>NUCLEOTIDE SEQUENCE [LARGE SCALE GENOMIC DNA]</scope>
    <source>
        <strain evidence="4 5">ATCC 30569</strain>
    </source>
</reference>
<feature type="compositionally biased region" description="Low complexity" evidence="2">
    <location>
        <begin position="29"/>
        <end position="44"/>
    </location>
</feature>
<name>A0AA88H5L5_NAELO</name>
<gene>
    <name evidence="4" type="ORF">C9374_009784</name>
</gene>
<comment type="caution">
    <text evidence="4">The sequence shown here is derived from an EMBL/GenBank/DDBJ whole genome shotgun (WGS) entry which is preliminary data.</text>
</comment>
<feature type="transmembrane region" description="Helical" evidence="3">
    <location>
        <begin position="372"/>
        <end position="391"/>
    </location>
</feature>
<protein>
    <submittedName>
        <fullName evidence="4">Uncharacterized protein</fullName>
    </submittedName>
</protein>
<keyword evidence="3" id="KW-1133">Transmembrane helix</keyword>
<keyword evidence="1" id="KW-0175">Coiled coil</keyword>
<dbReference type="AlphaFoldDB" id="A0AA88H5L5"/>
<sequence length="392" mass="44933">MYSPNTPQYLHDLSMQHHDDPKLHYCMNSPIRSSSSSLRTSFHPSLHHPMKTPPRTPSSSLKQPSRSTTSRAREMIASTLTTMLLFSPSQLHDDDNKFGNTSLYDENTTKNTTPIQRSLFEEFNECIVDPMMPHSSFTSPMKTTQPSSTLMDVSKESSLIEKKRMLRLFFERTLLVLVAVLLFPLKMVAHLKNKISSQENRSMDHEMAQHGEDSLNFNNLVQECNWNESKLQQEDSILLNSERDDLRSNKDMNEQQKRLEALECTVKTLTTQLENVMHEKKLVEEQLDALLTSLKQLDLNCKKESHTNSTEIFTTQLIDNCHEFSSGKENVHDESEFAAPDNSQSATSSTDSIIPNLTNTTFPNRSQIQFDMIFTLFICPIILVLFFSFILD</sequence>
<accession>A0AA88H5L5</accession>
<evidence type="ECO:0000313" key="4">
    <source>
        <dbReference type="EMBL" id="KAG2393207.1"/>
    </source>
</evidence>
<dbReference type="GeneID" id="68102238"/>
<dbReference type="EMBL" id="PYSW02000003">
    <property type="protein sequence ID" value="KAG2393207.1"/>
    <property type="molecule type" value="Genomic_DNA"/>
</dbReference>
<dbReference type="Proteomes" id="UP000816034">
    <property type="component" value="Unassembled WGS sequence"/>
</dbReference>
<feature type="coiled-coil region" evidence="1">
    <location>
        <begin position="252"/>
        <end position="300"/>
    </location>
</feature>
<keyword evidence="5" id="KW-1185">Reference proteome</keyword>
<proteinExistence type="predicted"/>
<dbReference type="RefSeq" id="XP_044555101.1">
    <property type="nucleotide sequence ID" value="XM_044700009.1"/>
</dbReference>
<evidence type="ECO:0000256" key="1">
    <source>
        <dbReference type="SAM" id="Coils"/>
    </source>
</evidence>
<evidence type="ECO:0000313" key="5">
    <source>
        <dbReference type="Proteomes" id="UP000816034"/>
    </source>
</evidence>
<feature type="compositionally biased region" description="Polar residues" evidence="2">
    <location>
        <begin position="57"/>
        <end position="70"/>
    </location>
</feature>
<keyword evidence="3" id="KW-0472">Membrane</keyword>
<evidence type="ECO:0000256" key="2">
    <source>
        <dbReference type="SAM" id="MobiDB-lite"/>
    </source>
</evidence>
<organism evidence="4 5">
    <name type="scientific">Naegleria lovaniensis</name>
    <name type="common">Amoeba</name>
    <dbReference type="NCBI Taxonomy" id="51637"/>
    <lineage>
        <taxon>Eukaryota</taxon>
        <taxon>Discoba</taxon>
        <taxon>Heterolobosea</taxon>
        <taxon>Tetramitia</taxon>
        <taxon>Eutetramitia</taxon>
        <taxon>Vahlkampfiidae</taxon>
        <taxon>Naegleria</taxon>
    </lineage>
</organism>
<feature type="region of interest" description="Disordered" evidence="2">
    <location>
        <begin position="24"/>
        <end position="71"/>
    </location>
</feature>
<keyword evidence="3" id="KW-0812">Transmembrane</keyword>
<evidence type="ECO:0000256" key="3">
    <source>
        <dbReference type="SAM" id="Phobius"/>
    </source>
</evidence>